<feature type="compositionally biased region" description="Basic and acidic residues" evidence="1">
    <location>
        <begin position="525"/>
        <end position="548"/>
    </location>
</feature>
<evidence type="ECO:0000256" key="1">
    <source>
        <dbReference type="SAM" id="MobiDB-lite"/>
    </source>
</evidence>
<feature type="compositionally biased region" description="Polar residues" evidence="1">
    <location>
        <begin position="369"/>
        <end position="378"/>
    </location>
</feature>
<keyword evidence="2" id="KW-0812">Transmembrane</keyword>
<organism evidence="3 4">
    <name type="scientific">Trypanosoma cruzi</name>
    <dbReference type="NCBI Taxonomy" id="5693"/>
    <lineage>
        <taxon>Eukaryota</taxon>
        <taxon>Discoba</taxon>
        <taxon>Euglenozoa</taxon>
        <taxon>Kinetoplastea</taxon>
        <taxon>Metakinetoplastina</taxon>
        <taxon>Trypanosomatida</taxon>
        <taxon>Trypanosomatidae</taxon>
        <taxon>Trypanosoma</taxon>
        <taxon>Schizotrypanum</taxon>
    </lineage>
</organism>
<dbReference type="VEuPathDB" id="TriTrypDB:ECC02_006844"/>
<proteinExistence type="predicted"/>
<dbReference type="VEuPathDB" id="TriTrypDB:TCDM_12923"/>
<dbReference type="Proteomes" id="UP000246078">
    <property type="component" value="Unassembled WGS sequence"/>
</dbReference>
<feature type="compositionally biased region" description="Low complexity" evidence="1">
    <location>
        <begin position="457"/>
        <end position="469"/>
    </location>
</feature>
<feature type="transmembrane region" description="Helical" evidence="2">
    <location>
        <begin position="87"/>
        <end position="111"/>
    </location>
</feature>
<protein>
    <submittedName>
        <fullName evidence="3">Mucin-associated surface protein (MASP)</fullName>
    </submittedName>
</protein>
<name>A0A2V2XIR0_TRYCR</name>
<sequence length="594" mass="64535">MRSVRASTQPRGFVRVHCGPMQIIIENNACVLLHLLPLPCCVLHAAPRFRHVERNPDTLICMALTQLFAWTHLCLLLRAHWSHSVQLFVFCVFLHFLLHCCLFTCVLFLIALRVFSFYLLRGVVCVFALSLISTASWCVRCCRCWAAAVCDCAVAVRGVVVVSFFLLSLCVDGELVCAEGCTQVTGVMTMMMTGRVLLVCALCVLWCGAAGAAADVSEERVDLSSSERSQMLQNVLSEPTDGKESLEHNSCLERLGSDVNTAECTKAKTNNSDAISTDPLSPSHAPSNPNPEKGLQPVAPPTGPVQAHQPNLMHVKGVVEEVREEDEEGKRKKELEEQNKHQNQESHENPSSREKPSVLKGNQPVGQEATLQGDSAQQGRKHQEEAPVQIQQEKDVQHRELSQHDQLLQGHQEGQEGRRPDEEQPQILKAQKEKVATASSTGPNLTQQSPPHMKINGLQQEGSAASSSEQLKEEIPSVSTESKSNGTIDPPSPQASEGEGGAPAALQTQEEDANIRQVVEFSETAAREEDHQHEHPPDNYGETTKEKPAVVTNNTANKNGGDSDGSTAVSHTTSPLLLLLVVVACTAAAAVVAA</sequence>
<dbReference type="VEuPathDB" id="TriTrypDB:BCY84_07756"/>
<feature type="compositionally biased region" description="Basic and acidic residues" evidence="1">
    <location>
        <begin position="328"/>
        <end position="357"/>
    </location>
</feature>
<dbReference type="VEuPathDB" id="TriTrypDB:TcBrA4_0173280"/>
<dbReference type="VEuPathDB" id="TriTrypDB:Tc_MARK_5027"/>
<keyword evidence="2" id="KW-0472">Membrane</keyword>
<evidence type="ECO:0000313" key="3">
    <source>
        <dbReference type="EMBL" id="PWV19953.1"/>
    </source>
</evidence>
<dbReference type="VEuPathDB" id="TriTrypDB:Tc_MARK_2178"/>
<evidence type="ECO:0000256" key="2">
    <source>
        <dbReference type="SAM" id="Phobius"/>
    </source>
</evidence>
<dbReference type="VEuPathDB" id="TriTrypDB:TcYC6_0166690"/>
<feature type="transmembrane region" description="Helical" evidence="2">
    <location>
        <begin position="196"/>
        <end position="214"/>
    </location>
</feature>
<feature type="compositionally biased region" description="Polar residues" evidence="1">
    <location>
        <begin position="477"/>
        <end position="487"/>
    </location>
</feature>
<dbReference type="EMBL" id="PRFC01000008">
    <property type="protein sequence ID" value="PWV19953.1"/>
    <property type="molecule type" value="Genomic_DNA"/>
</dbReference>
<reference evidence="3 4" key="1">
    <citation type="journal article" date="2018" name="Microb. Genom.">
        <title>Expanding an expanded genome: long-read sequencing of Trypanosoma cruzi.</title>
        <authorList>
            <person name="Berna L."/>
            <person name="Rodriguez M."/>
            <person name="Chiribao M.L."/>
            <person name="Parodi-Talice A."/>
            <person name="Pita S."/>
            <person name="Rijo G."/>
            <person name="Alvarez-Valin F."/>
            <person name="Robello C."/>
        </authorList>
    </citation>
    <scope>NUCLEOTIDE SEQUENCE [LARGE SCALE GENOMIC DNA]</scope>
    <source>
        <strain evidence="3 4">TCC</strain>
    </source>
</reference>
<dbReference type="VEuPathDB" id="TriTrypDB:TcCL_Unassigned00241"/>
<keyword evidence="2" id="KW-1133">Transmembrane helix</keyword>
<feature type="region of interest" description="Disordered" evidence="1">
    <location>
        <begin position="269"/>
        <end position="570"/>
    </location>
</feature>
<dbReference type="VEuPathDB" id="TriTrypDB:TcG_09117"/>
<dbReference type="VEuPathDB" id="TriTrypDB:C4B63_5g757"/>
<feature type="compositionally biased region" description="Basic and acidic residues" evidence="1">
    <location>
        <begin position="413"/>
        <end position="422"/>
    </location>
</feature>
<evidence type="ECO:0000313" key="4">
    <source>
        <dbReference type="Proteomes" id="UP000246078"/>
    </source>
</evidence>
<accession>A0A2V2XIR0</accession>
<feature type="compositionally biased region" description="Polar residues" evidence="1">
    <location>
        <begin position="551"/>
        <end position="570"/>
    </location>
</feature>
<dbReference type="VEuPathDB" id="TriTrypDB:TcCLB.508761.270"/>
<dbReference type="VEuPathDB" id="TriTrypDB:TCSYLVIO_009670"/>
<feature type="compositionally biased region" description="Polar residues" evidence="1">
    <location>
        <begin position="269"/>
        <end position="287"/>
    </location>
</feature>
<feature type="transmembrane region" description="Helical" evidence="2">
    <location>
        <begin position="118"/>
        <end position="139"/>
    </location>
</feature>
<feature type="compositionally biased region" description="Basic and acidic residues" evidence="1">
    <location>
        <begin position="392"/>
        <end position="403"/>
    </location>
</feature>
<feature type="transmembrane region" description="Helical" evidence="2">
    <location>
        <begin position="58"/>
        <end position="81"/>
    </location>
</feature>
<gene>
    <name evidence="3" type="ORF">C3747_8g499</name>
</gene>
<dbReference type="VEuPathDB" id="TriTrypDB:TcCL_NonESM08980"/>
<dbReference type="VEuPathDB" id="TriTrypDB:TcCLB.507959.80"/>
<dbReference type="VEuPathDB" id="TriTrypDB:C3747_8g499"/>
<dbReference type="AlphaFoldDB" id="A0A2V2XIR0"/>
<feature type="transmembrane region" description="Helical" evidence="2">
    <location>
        <begin position="145"/>
        <end position="167"/>
    </location>
</feature>
<dbReference type="VEuPathDB" id="TriTrypDB:TCDM_11599"/>
<dbReference type="VEuPathDB" id="TriTrypDB:TcCLB.504081.530"/>
<comment type="caution">
    <text evidence="3">The sequence shown here is derived from an EMBL/GenBank/DDBJ whole genome shotgun (WGS) entry which is preliminary data.</text>
</comment>
<feature type="compositionally biased region" description="Polar residues" evidence="1">
    <location>
        <begin position="437"/>
        <end position="450"/>
    </location>
</feature>